<dbReference type="Proteomes" id="UP001054837">
    <property type="component" value="Unassembled WGS sequence"/>
</dbReference>
<dbReference type="InterPro" id="IPR036179">
    <property type="entry name" value="Ig-like_dom_sf"/>
</dbReference>
<accession>A0AAV4P9B3</accession>
<keyword evidence="2" id="KW-1185">Reference proteome</keyword>
<gene>
    <name evidence="1" type="primary">DSCAM_2</name>
    <name evidence="1" type="ORF">CDAR_594251</name>
</gene>
<dbReference type="Gene3D" id="2.60.40.10">
    <property type="entry name" value="Immunoglobulins"/>
    <property type="match status" value="1"/>
</dbReference>
<evidence type="ECO:0000313" key="1">
    <source>
        <dbReference type="EMBL" id="GIX93992.1"/>
    </source>
</evidence>
<proteinExistence type="predicted"/>
<dbReference type="EMBL" id="BPLQ01002562">
    <property type="protein sequence ID" value="GIX93992.1"/>
    <property type="molecule type" value="Genomic_DNA"/>
</dbReference>
<dbReference type="InterPro" id="IPR013783">
    <property type="entry name" value="Ig-like_fold"/>
</dbReference>
<sequence length="105" mass="11917">MTGTCDIGYIATGSQLHNPRDPVCYRRDNISIDKKQKSATVDCSYNDRYVVYPWGELHIKTVDYSDSHFMYKCQVRNSLTRQSKESISGGRLIVTDPSVGHNLIT</sequence>
<dbReference type="SUPFAM" id="SSF48726">
    <property type="entry name" value="Immunoglobulin"/>
    <property type="match status" value="1"/>
</dbReference>
<dbReference type="CDD" id="cd00096">
    <property type="entry name" value="Ig"/>
    <property type="match status" value="1"/>
</dbReference>
<evidence type="ECO:0000313" key="2">
    <source>
        <dbReference type="Proteomes" id="UP001054837"/>
    </source>
</evidence>
<protein>
    <submittedName>
        <fullName evidence="1">Down syndrome cell adhesion molecule</fullName>
    </submittedName>
</protein>
<comment type="caution">
    <text evidence="1">The sequence shown here is derived from an EMBL/GenBank/DDBJ whole genome shotgun (WGS) entry which is preliminary data.</text>
</comment>
<name>A0AAV4P9B3_9ARAC</name>
<organism evidence="1 2">
    <name type="scientific">Caerostris darwini</name>
    <dbReference type="NCBI Taxonomy" id="1538125"/>
    <lineage>
        <taxon>Eukaryota</taxon>
        <taxon>Metazoa</taxon>
        <taxon>Ecdysozoa</taxon>
        <taxon>Arthropoda</taxon>
        <taxon>Chelicerata</taxon>
        <taxon>Arachnida</taxon>
        <taxon>Araneae</taxon>
        <taxon>Araneomorphae</taxon>
        <taxon>Entelegynae</taxon>
        <taxon>Araneoidea</taxon>
        <taxon>Araneidae</taxon>
        <taxon>Caerostris</taxon>
    </lineage>
</organism>
<reference evidence="1 2" key="1">
    <citation type="submission" date="2021-06" db="EMBL/GenBank/DDBJ databases">
        <title>Caerostris darwini draft genome.</title>
        <authorList>
            <person name="Kono N."/>
            <person name="Arakawa K."/>
        </authorList>
    </citation>
    <scope>NUCLEOTIDE SEQUENCE [LARGE SCALE GENOMIC DNA]</scope>
</reference>
<dbReference type="AlphaFoldDB" id="A0AAV4P9B3"/>